<organism evidence="1">
    <name type="scientific">Anguilla anguilla</name>
    <name type="common">European freshwater eel</name>
    <name type="synonym">Muraena anguilla</name>
    <dbReference type="NCBI Taxonomy" id="7936"/>
    <lineage>
        <taxon>Eukaryota</taxon>
        <taxon>Metazoa</taxon>
        <taxon>Chordata</taxon>
        <taxon>Craniata</taxon>
        <taxon>Vertebrata</taxon>
        <taxon>Euteleostomi</taxon>
        <taxon>Actinopterygii</taxon>
        <taxon>Neopterygii</taxon>
        <taxon>Teleostei</taxon>
        <taxon>Anguilliformes</taxon>
        <taxon>Anguillidae</taxon>
        <taxon>Anguilla</taxon>
    </lineage>
</organism>
<reference evidence="1" key="2">
    <citation type="journal article" date="2015" name="Fish Shellfish Immunol.">
        <title>Early steps in the European eel (Anguilla anguilla)-Vibrio vulnificus interaction in the gills: Role of the RtxA13 toxin.</title>
        <authorList>
            <person name="Callol A."/>
            <person name="Pajuelo D."/>
            <person name="Ebbesson L."/>
            <person name="Teles M."/>
            <person name="MacKenzie S."/>
            <person name="Amaro C."/>
        </authorList>
    </citation>
    <scope>NUCLEOTIDE SEQUENCE</scope>
</reference>
<sequence length="15" mass="1701">MCVSPRVVVKKGHNF</sequence>
<dbReference type="EMBL" id="GBXM01091374">
    <property type="protein sequence ID" value="JAH17203.1"/>
    <property type="molecule type" value="Transcribed_RNA"/>
</dbReference>
<evidence type="ECO:0000313" key="1">
    <source>
        <dbReference type="EMBL" id="JAH17203.1"/>
    </source>
</evidence>
<accession>A0A0E9QMD8</accession>
<protein>
    <submittedName>
        <fullName evidence="1">Uncharacterized protein</fullName>
    </submittedName>
</protein>
<proteinExistence type="predicted"/>
<name>A0A0E9QMD8_ANGAN</name>
<reference evidence="1" key="1">
    <citation type="submission" date="2014-11" db="EMBL/GenBank/DDBJ databases">
        <authorList>
            <person name="Amaro Gonzalez C."/>
        </authorList>
    </citation>
    <scope>NUCLEOTIDE SEQUENCE</scope>
</reference>